<keyword evidence="7 9" id="KW-0472">Membrane</keyword>
<dbReference type="PANTHER" id="PTHR48041">
    <property type="entry name" value="ABC TRANSPORTER G FAMILY MEMBER 28"/>
    <property type="match status" value="1"/>
</dbReference>
<dbReference type="GO" id="GO:0016020">
    <property type="term" value="C:membrane"/>
    <property type="evidence" value="ECO:0007669"/>
    <property type="project" value="UniProtKB-SubCell"/>
</dbReference>
<evidence type="ECO:0000256" key="8">
    <source>
        <dbReference type="SAM" id="MobiDB-lite"/>
    </source>
</evidence>
<feature type="transmembrane region" description="Helical" evidence="9">
    <location>
        <begin position="756"/>
        <end position="773"/>
    </location>
</feature>
<feature type="transmembrane region" description="Helical" evidence="9">
    <location>
        <begin position="694"/>
        <end position="718"/>
    </location>
</feature>
<dbReference type="InterPro" id="IPR003593">
    <property type="entry name" value="AAA+_ATPase"/>
</dbReference>
<sequence>MKAKALSYFGVHVPLQQPASPMRGITPDLWRTQLEVSRVRNPLLLSWEDVGCAYSTPVGIKRVLQDVSGAANPFELLALMGPSGAGKSTLLDILAARKTVGRLTGRVCVNGAPRTSDFVRRISYVPQEDNFMPAMTVQETCALHAALKLPRDHNSHEQAAARIADVLCSMGMLHARDTLVGGELPGGLMLRGLSGGERRRLSVAVGILASPSIVFLDEPTSGLDACSALAVVEHLRDRARESGIAVVASIHQPRAAVWACFDACAVLSLGFSMYHGPCSDLIGWFQGHLGYGPWDSAVHGTASDWVMDLVNVGFTKGELPGFTIATRSDLEQAARKFSVHYKCLCSAEKQHPGEAPQKHQQQQPQKQQQQQQQQSESAVATRSRRRGSRASAAASEAGLGMPPPAPPPPSALAHADSWPLRPQQGTAVLRLSTGGGSGRVLSTGGFSAAAWPTLGGAASGGGASAGFSSAAAFSVGGAASLGGGALAARASSGGGGRSARGSPRKQQQQQQADGPKVALARSHSRPLITVETLDCGSSEVSGVELCEVAAAVVDRDKQRPGWWIQFKTLFARELLVTMRNPADVAGRMLLFTWVGVFCGLIFWGLGSGLDGVRNRVNLLFIVVQLFMLLPYVYMSLYAADRRHFTADIAARLYTPGPYYVAKTLGVLPFALANVLLCSLIVYGMAGLRLSATSAVVNSVAGVLTYLIAAQVQALAAIIMRNEDGAFVVTIAWTAGNIFLSNFIIRFSDMAHGWLRALRFLSAANYAFSAVLRAEFGSGFLSCDGGLSPDLIRGLQTLLPATPALRSSAVLQMAARAGSGCVVDLEAVLDYFDVRLSMVSYIAVLALYLWVMHVITYAALLLLAKRERR</sequence>
<dbReference type="GO" id="GO:0005524">
    <property type="term" value="F:ATP binding"/>
    <property type="evidence" value="ECO:0007669"/>
    <property type="project" value="UniProtKB-KW"/>
</dbReference>
<protein>
    <submittedName>
        <fullName evidence="11">ABC transporter G family</fullName>
    </submittedName>
</protein>
<dbReference type="Pfam" id="PF00005">
    <property type="entry name" value="ABC_tran"/>
    <property type="match status" value="1"/>
</dbReference>
<dbReference type="InterPro" id="IPR017871">
    <property type="entry name" value="ABC_transporter-like_CS"/>
</dbReference>
<keyword evidence="6 9" id="KW-1133">Transmembrane helix</keyword>
<comment type="subcellular location">
    <subcellularLocation>
        <location evidence="1">Membrane</location>
        <topology evidence="1">Multi-pass membrane protein</topology>
    </subcellularLocation>
</comment>
<dbReference type="InterPro" id="IPR003439">
    <property type="entry name" value="ABC_transporter-like_ATP-bd"/>
</dbReference>
<feature type="transmembrane region" description="Helical" evidence="9">
    <location>
        <begin position="659"/>
        <end position="682"/>
    </location>
</feature>
<feature type="transmembrane region" description="Helical" evidence="9">
    <location>
        <begin position="724"/>
        <end position="744"/>
    </location>
</feature>
<dbReference type="Pfam" id="PF01061">
    <property type="entry name" value="ABC2_membrane"/>
    <property type="match status" value="1"/>
</dbReference>
<keyword evidence="3 9" id="KW-0812">Transmembrane</keyword>
<gene>
    <name evidence="11" type="ORF">Rsub_06869</name>
</gene>
<feature type="transmembrane region" description="Helical" evidence="9">
    <location>
        <begin position="618"/>
        <end position="639"/>
    </location>
</feature>
<evidence type="ECO:0000256" key="6">
    <source>
        <dbReference type="ARBA" id="ARBA00022989"/>
    </source>
</evidence>
<reference evidence="11 12" key="1">
    <citation type="journal article" date="2018" name="Sci. Rep.">
        <title>Raphidocelis subcapitata (=Pseudokirchneriella subcapitata) provides an insight into genome evolution and environmental adaptations in the Sphaeropleales.</title>
        <authorList>
            <person name="Suzuki S."/>
            <person name="Yamaguchi H."/>
            <person name="Nakajima N."/>
            <person name="Kawachi M."/>
        </authorList>
    </citation>
    <scope>NUCLEOTIDE SEQUENCE [LARGE SCALE GENOMIC DNA]</scope>
    <source>
        <strain evidence="11 12">NIES-35</strain>
    </source>
</reference>
<dbReference type="PANTHER" id="PTHR48041:SF91">
    <property type="entry name" value="ABC TRANSPORTER G FAMILY MEMBER 28"/>
    <property type="match status" value="1"/>
</dbReference>
<feature type="transmembrane region" description="Helical" evidence="9">
    <location>
        <begin position="837"/>
        <end position="863"/>
    </location>
</feature>
<feature type="compositionally biased region" description="Low complexity" evidence="8">
    <location>
        <begin position="358"/>
        <end position="381"/>
    </location>
</feature>
<feature type="domain" description="ABC transporter" evidence="10">
    <location>
        <begin position="45"/>
        <end position="294"/>
    </location>
</feature>
<dbReference type="InterPro" id="IPR013525">
    <property type="entry name" value="ABC2_TM"/>
</dbReference>
<dbReference type="Proteomes" id="UP000247498">
    <property type="component" value="Unassembled WGS sequence"/>
</dbReference>
<dbReference type="SUPFAM" id="SSF52540">
    <property type="entry name" value="P-loop containing nucleoside triphosphate hydrolases"/>
    <property type="match status" value="1"/>
</dbReference>
<evidence type="ECO:0000313" key="12">
    <source>
        <dbReference type="Proteomes" id="UP000247498"/>
    </source>
</evidence>
<evidence type="ECO:0000313" key="11">
    <source>
        <dbReference type="EMBL" id="GBF93870.1"/>
    </source>
</evidence>
<feature type="region of interest" description="Disordered" evidence="8">
    <location>
        <begin position="350"/>
        <end position="417"/>
    </location>
</feature>
<dbReference type="InterPro" id="IPR027417">
    <property type="entry name" value="P-loop_NTPase"/>
</dbReference>
<dbReference type="OrthoDB" id="66620at2759"/>
<keyword evidence="4" id="KW-0547">Nucleotide-binding</keyword>
<dbReference type="InParanoid" id="A0A2V0P7N8"/>
<evidence type="ECO:0000256" key="5">
    <source>
        <dbReference type="ARBA" id="ARBA00022840"/>
    </source>
</evidence>
<dbReference type="PROSITE" id="PS00211">
    <property type="entry name" value="ABC_TRANSPORTER_1"/>
    <property type="match status" value="1"/>
</dbReference>
<accession>A0A2V0P7N8</accession>
<feature type="region of interest" description="Disordered" evidence="8">
    <location>
        <begin position="486"/>
        <end position="518"/>
    </location>
</feature>
<feature type="compositionally biased region" description="Pro residues" evidence="8">
    <location>
        <begin position="401"/>
        <end position="410"/>
    </location>
</feature>
<evidence type="ECO:0000256" key="4">
    <source>
        <dbReference type="ARBA" id="ARBA00022741"/>
    </source>
</evidence>
<evidence type="ECO:0000256" key="3">
    <source>
        <dbReference type="ARBA" id="ARBA00022692"/>
    </source>
</evidence>
<evidence type="ECO:0000256" key="9">
    <source>
        <dbReference type="SAM" id="Phobius"/>
    </source>
</evidence>
<name>A0A2V0P7N8_9CHLO</name>
<dbReference type="AlphaFoldDB" id="A0A2V0P7N8"/>
<dbReference type="PROSITE" id="PS50893">
    <property type="entry name" value="ABC_TRANSPORTER_2"/>
    <property type="match status" value="1"/>
</dbReference>
<keyword evidence="2" id="KW-0813">Transport</keyword>
<dbReference type="SMART" id="SM00382">
    <property type="entry name" value="AAA"/>
    <property type="match status" value="1"/>
</dbReference>
<evidence type="ECO:0000256" key="1">
    <source>
        <dbReference type="ARBA" id="ARBA00004141"/>
    </source>
</evidence>
<dbReference type="GO" id="GO:0016887">
    <property type="term" value="F:ATP hydrolysis activity"/>
    <property type="evidence" value="ECO:0007669"/>
    <property type="project" value="InterPro"/>
</dbReference>
<evidence type="ECO:0000256" key="7">
    <source>
        <dbReference type="ARBA" id="ARBA00023136"/>
    </source>
</evidence>
<keyword evidence="12" id="KW-1185">Reference proteome</keyword>
<evidence type="ECO:0000256" key="2">
    <source>
        <dbReference type="ARBA" id="ARBA00022448"/>
    </source>
</evidence>
<keyword evidence="5" id="KW-0067">ATP-binding</keyword>
<proteinExistence type="predicted"/>
<dbReference type="InterPro" id="IPR050352">
    <property type="entry name" value="ABCG_transporters"/>
</dbReference>
<organism evidence="11 12">
    <name type="scientific">Raphidocelis subcapitata</name>
    <dbReference type="NCBI Taxonomy" id="307507"/>
    <lineage>
        <taxon>Eukaryota</taxon>
        <taxon>Viridiplantae</taxon>
        <taxon>Chlorophyta</taxon>
        <taxon>core chlorophytes</taxon>
        <taxon>Chlorophyceae</taxon>
        <taxon>CS clade</taxon>
        <taxon>Sphaeropleales</taxon>
        <taxon>Selenastraceae</taxon>
        <taxon>Raphidocelis</taxon>
    </lineage>
</organism>
<dbReference type="EMBL" id="BDRX01000045">
    <property type="protein sequence ID" value="GBF93870.1"/>
    <property type="molecule type" value="Genomic_DNA"/>
</dbReference>
<evidence type="ECO:0000259" key="10">
    <source>
        <dbReference type="PROSITE" id="PS50893"/>
    </source>
</evidence>
<dbReference type="GO" id="GO:0140359">
    <property type="term" value="F:ABC-type transporter activity"/>
    <property type="evidence" value="ECO:0007669"/>
    <property type="project" value="InterPro"/>
</dbReference>
<feature type="transmembrane region" description="Helical" evidence="9">
    <location>
        <begin position="588"/>
        <end position="606"/>
    </location>
</feature>
<comment type="caution">
    <text evidence="11">The sequence shown here is derived from an EMBL/GenBank/DDBJ whole genome shotgun (WGS) entry which is preliminary data.</text>
</comment>
<dbReference type="Gene3D" id="3.40.50.300">
    <property type="entry name" value="P-loop containing nucleotide triphosphate hydrolases"/>
    <property type="match status" value="1"/>
</dbReference>